<dbReference type="SUPFAM" id="SSF75304">
    <property type="entry name" value="Amidase signature (AS) enzymes"/>
    <property type="match status" value="1"/>
</dbReference>
<organism evidence="3 4">
    <name type="scientific">Arthrobacter mobilis</name>
    <dbReference type="NCBI Taxonomy" id="2724944"/>
    <lineage>
        <taxon>Bacteria</taxon>
        <taxon>Bacillati</taxon>
        <taxon>Actinomycetota</taxon>
        <taxon>Actinomycetes</taxon>
        <taxon>Micrococcales</taxon>
        <taxon>Micrococcaceae</taxon>
        <taxon>Arthrobacter</taxon>
    </lineage>
</organism>
<gene>
    <name evidence="3" type="ORF">HGG74_07935</name>
</gene>
<evidence type="ECO:0000259" key="2">
    <source>
        <dbReference type="Pfam" id="PF01425"/>
    </source>
</evidence>
<dbReference type="PROSITE" id="PS00571">
    <property type="entry name" value="AMIDASES"/>
    <property type="match status" value="1"/>
</dbReference>
<feature type="domain" description="Amidase" evidence="2">
    <location>
        <begin position="23"/>
        <end position="446"/>
    </location>
</feature>
<dbReference type="InterPro" id="IPR000120">
    <property type="entry name" value="Amidase"/>
</dbReference>
<comment type="similarity">
    <text evidence="1">Belongs to the amidase family.</text>
</comment>
<evidence type="ECO:0000313" key="4">
    <source>
        <dbReference type="Proteomes" id="UP000544090"/>
    </source>
</evidence>
<keyword evidence="4" id="KW-1185">Reference proteome</keyword>
<dbReference type="PANTHER" id="PTHR11895:SF7">
    <property type="entry name" value="GLUTAMYL-TRNA(GLN) AMIDOTRANSFERASE SUBUNIT A, MITOCHONDRIAL"/>
    <property type="match status" value="1"/>
</dbReference>
<protein>
    <submittedName>
        <fullName evidence="3">Amidase</fullName>
    </submittedName>
</protein>
<proteinExistence type="inferred from homology"/>
<dbReference type="InterPro" id="IPR023631">
    <property type="entry name" value="Amidase_dom"/>
</dbReference>
<dbReference type="InterPro" id="IPR020556">
    <property type="entry name" value="Amidase_CS"/>
</dbReference>
<name>A0A7X6K5N6_9MICC</name>
<dbReference type="GO" id="GO:0003824">
    <property type="term" value="F:catalytic activity"/>
    <property type="evidence" value="ECO:0007669"/>
    <property type="project" value="InterPro"/>
</dbReference>
<sequence>MDPFGSAVSLARMIRTREISPVEAAEAYLARIDKYNPELNAVVWRNDQEVRAAARRAEQEVMDGADLAPFHGVPIPIKDLTSVKGQPNTCSSLAMSDAPQETSDLCAQKLEQAGFIFMGRTNSPELGPLTVSENARHGTTANPWNHDYTPGGSSGGAAAAVAAGLAPVAHASDGGGSIRVPSSACGIVGLKPSRGRIPQEVFGWEHSTTEGAVARHVEDAAAVLDALSGPDLHSWYSAPAPERPFAEEVGRDAGRLRIGLLLEAPTGLPVDAECAAAAEKLAGVLEGLGHEVCPASPVLYSREAGEAFQMIIGASLHAIEYENVDLVDPFIRHRLDQARQFHAGQYAQAAARLQLESRPLVAQWGRDFDVLLTPTMACETPRTGTVYHEANTDPSGPRLTEMRMISFTSFCNISGLPAISLPVHTSATGLPVGAQLVAGPYQEATLVRLASAVEAVMDWTRTIAPQYA</sequence>
<dbReference type="InterPro" id="IPR036928">
    <property type="entry name" value="AS_sf"/>
</dbReference>
<dbReference type="EMBL" id="JAAZSQ010000005">
    <property type="protein sequence ID" value="NKX54474.1"/>
    <property type="molecule type" value="Genomic_DNA"/>
</dbReference>
<evidence type="ECO:0000313" key="3">
    <source>
        <dbReference type="EMBL" id="NKX54474.1"/>
    </source>
</evidence>
<comment type="caution">
    <text evidence="3">The sequence shown here is derived from an EMBL/GenBank/DDBJ whole genome shotgun (WGS) entry which is preliminary data.</text>
</comment>
<dbReference type="Gene3D" id="3.90.1300.10">
    <property type="entry name" value="Amidase signature (AS) domain"/>
    <property type="match status" value="1"/>
</dbReference>
<evidence type="ECO:0000256" key="1">
    <source>
        <dbReference type="ARBA" id="ARBA00009199"/>
    </source>
</evidence>
<dbReference type="PANTHER" id="PTHR11895">
    <property type="entry name" value="TRANSAMIDASE"/>
    <property type="match status" value="1"/>
</dbReference>
<reference evidence="3 4" key="1">
    <citation type="submission" date="2020-04" db="EMBL/GenBank/DDBJ databases">
        <title>Arthrobacter sp. nov.</title>
        <authorList>
            <person name="Liu S."/>
        </authorList>
    </citation>
    <scope>NUCLEOTIDE SEQUENCE [LARGE SCALE GENOMIC DNA]</scope>
    <source>
        <strain evidence="3 4">E918</strain>
    </source>
</reference>
<dbReference type="Pfam" id="PF01425">
    <property type="entry name" value="Amidase"/>
    <property type="match status" value="1"/>
</dbReference>
<dbReference type="AlphaFoldDB" id="A0A7X6K5N6"/>
<dbReference type="Proteomes" id="UP000544090">
    <property type="component" value="Unassembled WGS sequence"/>
</dbReference>
<accession>A0A7X6K5N6</accession>